<dbReference type="EMBL" id="KE344215">
    <property type="protein sequence ID" value="EXB54869.1"/>
    <property type="molecule type" value="Genomic_DNA"/>
</dbReference>
<protein>
    <submittedName>
        <fullName evidence="1">Uncharacterized protein</fullName>
    </submittedName>
</protein>
<evidence type="ECO:0000313" key="2">
    <source>
        <dbReference type="Proteomes" id="UP000030645"/>
    </source>
</evidence>
<name>W9RH89_9ROSA</name>
<dbReference type="Proteomes" id="UP000030645">
    <property type="component" value="Unassembled WGS sequence"/>
</dbReference>
<evidence type="ECO:0000313" key="1">
    <source>
        <dbReference type="EMBL" id="EXB54869.1"/>
    </source>
</evidence>
<accession>W9RH89</accession>
<keyword evidence="2" id="KW-1185">Reference proteome</keyword>
<organism evidence="1 2">
    <name type="scientific">Morus notabilis</name>
    <dbReference type="NCBI Taxonomy" id="981085"/>
    <lineage>
        <taxon>Eukaryota</taxon>
        <taxon>Viridiplantae</taxon>
        <taxon>Streptophyta</taxon>
        <taxon>Embryophyta</taxon>
        <taxon>Tracheophyta</taxon>
        <taxon>Spermatophyta</taxon>
        <taxon>Magnoliopsida</taxon>
        <taxon>eudicotyledons</taxon>
        <taxon>Gunneridae</taxon>
        <taxon>Pentapetalae</taxon>
        <taxon>rosids</taxon>
        <taxon>fabids</taxon>
        <taxon>Rosales</taxon>
        <taxon>Moraceae</taxon>
        <taxon>Moreae</taxon>
        <taxon>Morus</taxon>
    </lineage>
</organism>
<dbReference type="AlphaFoldDB" id="W9RH89"/>
<sequence>MHIPWETPPGAITIAELNANLIPSLPCRAQEIRRPLTAVSFINHHHHVEESLSSLA</sequence>
<proteinExistence type="predicted"/>
<reference evidence="2" key="1">
    <citation type="submission" date="2013-01" db="EMBL/GenBank/DDBJ databases">
        <title>Draft Genome Sequence of a Mulberry Tree, Morus notabilis C.K. Schneid.</title>
        <authorList>
            <person name="He N."/>
            <person name="Zhao S."/>
        </authorList>
    </citation>
    <scope>NUCLEOTIDE SEQUENCE</scope>
</reference>
<gene>
    <name evidence="1" type="ORF">L484_005599</name>
</gene>